<feature type="compositionally biased region" description="Low complexity" evidence="1">
    <location>
        <begin position="75"/>
        <end position="84"/>
    </location>
</feature>
<organism evidence="2 3">
    <name type="scientific">Equus przewalskii</name>
    <name type="common">Przewalski's horse</name>
    <name type="synonym">Equus caballus przewalskii</name>
    <dbReference type="NCBI Taxonomy" id="9798"/>
    <lineage>
        <taxon>Eukaryota</taxon>
        <taxon>Metazoa</taxon>
        <taxon>Chordata</taxon>
        <taxon>Craniata</taxon>
        <taxon>Vertebrata</taxon>
        <taxon>Euteleostomi</taxon>
        <taxon>Mammalia</taxon>
        <taxon>Eutheria</taxon>
        <taxon>Laurasiatheria</taxon>
        <taxon>Perissodactyla</taxon>
        <taxon>Equidae</taxon>
        <taxon>Equus</taxon>
    </lineage>
</organism>
<sequence>MPLPTHAAARSLDSTVTLLFLASSPPPRPGGGAAARARARPRPLAAARGEEEGRSGPGGQGGARRGTADVGLALSRSLPGGRTGTRTRGRARGRPGGGSSRRRWLHFPGLRGGHSGSRGQQPREPELERPGAAAAAARRDLKCPPRHKELMTVQVLVEEVLMETNVKVFSKNQKESKFSPRKRREKYPAKQLLNCQLVLKEFRRNLQKLRWTLLPTVAASRYSIQSRAA</sequence>
<evidence type="ECO:0000313" key="2">
    <source>
        <dbReference type="Proteomes" id="UP001652662"/>
    </source>
</evidence>
<dbReference type="Proteomes" id="UP001652662">
    <property type="component" value="Chromosome 15"/>
</dbReference>
<feature type="region of interest" description="Disordered" evidence="1">
    <location>
        <begin position="20"/>
        <end position="139"/>
    </location>
</feature>
<evidence type="ECO:0000313" key="3">
    <source>
        <dbReference type="RefSeq" id="XP_070433591.1"/>
    </source>
</evidence>
<evidence type="ECO:0000256" key="1">
    <source>
        <dbReference type="SAM" id="MobiDB-lite"/>
    </source>
</evidence>
<name>A0ABM4KZG6_EQUPR</name>
<gene>
    <name evidence="3" type="primary">LOC103555851</name>
</gene>
<reference evidence="3" key="1">
    <citation type="submission" date="2025-08" db="UniProtKB">
        <authorList>
            <consortium name="RefSeq"/>
        </authorList>
    </citation>
    <scope>IDENTIFICATION</scope>
    <source>
        <tissue evidence="3">Blood</tissue>
    </source>
</reference>
<keyword evidence="2" id="KW-1185">Reference proteome</keyword>
<proteinExistence type="predicted"/>
<accession>A0ABM4KZG6</accession>
<dbReference type="RefSeq" id="XP_070433591.1">
    <property type="nucleotide sequence ID" value="XM_070577490.1"/>
</dbReference>
<protein>
    <submittedName>
        <fullName evidence="3">Uncharacterized protein isoform X1</fullName>
    </submittedName>
</protein>
<dbReference type="GeneID" id="103555851"/>
<feature type="compositionally biased region" description="Gly residues" evidence="1">
    <location>
        <begin position="55"/>
        <end position="64"/>
    </location>
</feature>